<comment type="function">
    <text evidence="5">Effector that suppresses plant defense responses during pathogen infection.</text>
</comment>
<feature type="region of interest" description="Disordered" evidence="6">
    <location>
        <begin position="39"/>
        <end position="60"/>
    </location>
</feature>
<accession>A0A081AY18</accession>
<dbReference type="InterPro" id="IPR031825">
    <property type="entry name" value="RXLR"/>
</dbReference>
<keyword evidence="4" id="KW-0732">Signal</keyword>
<comment type="domain">
    <text evidence="5">The RxLR-dEER motif acts to carry the protein into the host cell cytoplasm through binding to cell surface phosphatidylinositol-3-phosphate.</text>
</comment>
<evidence type="ECO:0000313" key="8">
    <source>
        <dbReference type="Proteomes" id="UP000028582"/>
    </source>
</evidence>
<name>A0A081AY18_PHYNI</name>
<evidence type="ECO:0000256" key="4">
    <source>
        <dbReference type="ARBA" id="ARBA00022729"/>
    </source>
</evidence>
<evidence type="ECO:0000256" key="5">
    <source>
        <dbReference type="RuleBase" id="RU367124"/>
    </source>
</evidence>
<dbReference type="GO" id="GO:0005576">
    <property type="term" value="C:extracellular region"/>
    <property type="evidence" value="ECO:0007669"/>
    <property type="project" value="UniProtKB-SubCell"/>
</dbReference>
<comment type="caution">
    <text evidence="7">The sequence shown here is derived from an EMBL/GenBank/DDBJ whole genome shotgun (WGS) entry which is preliminary data.</text>
</comment>
<evidence type="ECO:0000313" key="7">
    <source>
        <dbReference type="EMBL" id="ETO83779.1"/>
    </source>
</evidence>
<dbReference type="Pfam" id="PF16810">
    <property type="entry name" value="RXLR"/>
    <property type="match status" value="1"/>
</dbReference>
<comment type="similarity">
    <text evidence="2 5">Belongs to the RxLR effector family.</text>
</comment>
<evidence type="ECO:0000256" key="3">
    <source>
        <dbReference type="ARBA" id="ARBA00022525"/>
    </source>
</evidence>
<evidence type="ECO:0000256" key="1">
    <source>
        <dbReference type="ARBA" id="ARBA00004613"/>
    </source>
</evidence>
<protein>
    <recommendedName>
        <fullName evidence="5">RxLR effector protein</fullName>
    </recommendedName>
</protein>
<evidence type="ECO:0000256" key="6">
    <source>
        <dbReference type="SAM" id="MobiDB-lite"/>
    </source>
</evidence>
<organism evidence="7 8">
    <name type="scientific">Phytophthora nicotianae P1976</name>
    <dbReference type="NCBI Taxonomy" id="1317066"/>
    <lineage>
        <taxon>Eukaryota</taxon>
        <taxon>Sar</taxon>
        <taxon>Stramenopiles</taxon>
        <taxon>Oomycota</taxon>
        <taxon>Peronosporomycetes</taxon>
        <taxon>Peronosporales</taxon>
        <taxon>Peronosporaceae</taxon>
        <taxon>Phytophthora</taxon>
    </lineage>
</organism>
<dbReference type="Proteomes" id="UP000028582">
    <property type="component" value="Unassembled WGS sequence"/>
</dbReference>
<evidence type="ECO:0000256" key="2">
    <source>
        <dbReference type="ARBA" id="ARBA00010400"/>
    </source>
</evidence>
<comment type="subcellular location">
    <subcellularLocation>
        <location evidence="1 5">Secreted</location>
    </subcellularLocation>
</comment>
<dbReference type="AlphaFoldDB" id="A0A081AY18"/>
<dbReference type="EMBL" id="ANJA01000426">
    <property type="protein sequence ID" value="ETO83779.1"/>
    <property type="molecule type" value="Genomic_DNA"/>
</dbReference>
<feature type="compositionally biased region" description="Acidic residues" evidence="6">
    <location>
        <begin position="46"/>
        <end position="60"/>
    </location>
</feature>
<gene>
    <name evidence="7" type="ORF">F444_02253</name>
</gene>
<sequence length="119" mass="13454">MAVITGNVATSAEPIPSLTKASKGEIDAIGAEAREKRFLRSHEVSQENDDGVTDTNDNEEEERLIRKALNDLLDGDTAHKFEKWMRKGYSARDIYNKLGVSTHSDRLWIYNKYVNALKN</sequence>
<reference evidence="7 8" key="1">
    <citation type="submission" date="2013-11" db="EMBL/GenBank/DDBJ databases">
        <title>The Genome Sequence of Phytophthora parasitica P1976.</title>
        <authorList>
            <consortium name="The Broad Institute Genomics Platform"/>
            <person name="Russ C."/>
            <person name="Tyler B."/>
            <person name="Panabieres F."/>
            <person name="Shan W."/>
            <person name="Tripathy S."/>
            <person name="Grunwald N."/>
            <person name="Machado M."/>
            <person name="Johnson C.S."/>
            <person name="Walker B."/>
            <person name="Young S."/>
            <person name="Zeng Q."/>
            <person name="Gargeya S."/>
            <person name="Fitzgerald M."/>
            <person name="Haas B."/>
            <person name="Abouelleil A."/>
            <person name="Allen A.W."/>
            <person name="Alvarado L."/>
            <person name="Arachchi H.M."/>
            <person name="Berlin A.M."/>
            <person name="Chapman S.B."/>
            <person name="Gainer-Dewar J."/>
            <person name="Goldberg J."/>
            <person name="Griggs A."/>
            <person name="Gujja S."/>
            <person name="Hansen M."/>
            <person name="Howarth C."/>
            <person name="Imamovic A."/>
            <person name="Ireland A."/>
            <person name="Larimer J."/>
            <person name="McCowan C."/>
            <person name="Murphy C."/>
            <person name="Pearson M."/>
            <person name="Poon T.W."/>
            <person name="Priest M."/>
            <person name="Roberts A."/>
            <person name="Saif S."/>
            <person name="Shea T."/>
            <person name="Sisk P."/>
            <person name="Sykes S."/>
            <person name="Wortman J."/>
            <person name="Nusbaum C."/>
            <person name="Birren B."/>
        </authorList>
    </citation>
    <scope>NUCLEOTIDE SEQUENCE [LARGE SCALE GENOMIC DNA]</scope>
    <source>
        <strain evidence="7 8">P1976</strain>
    </source>
</reference>
<keyword evidence="3 5" id="KW-0964">Secreted</keyword>
<proteinExistence type="inferred from homology"/>